<evidence type="ECO:0000256" key="10">
    <source>
        <dbReference type="ARBA" id="ARBA00023157"/>
    </source>
</evidence>
<feature type="transmembrane region" description="Helical" evidence="12">
    <location>
        <begin position="226"/>
        <end position="249"/>
    </location>
</feature>
<proteinExistence type="predicted"/>
<keyword evidence="7" id="KW-0408">Iron</keyword>
<keyword evidence="10" id="KW-1015">Disulfide bond</keyword>
<evidence type="ECO:0000256" key="1">
    <source>
        <dbReference type="ARBA" id="ARBA00004141"/>
    </source>
</evidence>
<comment type="caution">
    <text evidence="13">The sequence shown here is derived from an EMBL/GenBank/DDBJ whole genome shotgun (WGS) entry which is preliminary data.</text>
</comment>
<feature type="transmembrane region" description="Helical" evidence="12">
    <location>
        <begin position="186"/>
        <end position="206"/>
    </location>
</feature>
<keyword evidence="8" id="KW-0350">Heme biosynthesis</keyword>
<evidence type="ECO:0000256" key="7">
    <source>
        <dbReference type="ARBA" id="ARBA00023004"/>
    </source>
</evidence>
<feature type="transmembrane region" description="Helical" evidence="12">
    <location>
        <begin position="261"/>
        <end position="279"/>
    </location>
</feature>
<reference evidence="13 14" key="1">
    <citation type="submission" date="2020-08" db="EMBL/GenBank/DDBJ databases">
        <title>Sequencing the genomes of 1000 actinobacteria strains.</title>
        <authorList>
            <person name="Klenk H.-P."/>
        </authorList>
    </citation>
    <scope>NUCLEOTIDE SEQUENCE [LARGE SCALE GENOMIC DNA]</scope>
    <source>
        <strain evidence="13 14">DSM 23974</strain>
    </source>
</reference>
<dbReference type="InterPro" id="IPR050450">
    <property type="entry name" value="COX15/CtaA_HemeA_synthase"/>
</dbReference>
<dbReference type="EMBL" id="JACHNA010000001">
    <property type="protein sequence ID" value="MBB4735216.1"/>
    <property type="molecule type" value="Genomic_DNA"/>
</dbReference>
<feature type="transmembrane region" description="Helical" evidence="12">
    <location>
        <begin position="114"/>
        <end position="137"/>
    </location>
</feature>
<evidence type="ECO:0000313" key="14">
    <source>
        <dbReference type="Proteomes" id="UP000540191"/>
    </source>
</evidence>
<feature type="transmembrane region" description="Helical" evidence="12">
    <location>
        <begin position="81"/>
        <end position="102"/>
    </location>
</feature>
<dbReference type="RefSeq" id="WP_158495887.1">
    <property type="nucleotide sequence ID" value="NZ_JACHNA010000001.1"/>
</dbReference>
<accession>A0A7W7GN64</accession>
<name>A0A7W7GN64_9MICC</name>
<keyword evidence="9 12" id="KW-0472">Membrane</keyword>
<feature type="transmembrane region" description="Helical" evidence="12">
    <location>
        <begin position="27"/>
        <end position="51"/>
    </location>
</feature>
<feature type="transmembrane region" description="Helical" evidence="12">
    <location>
        <begin position="285"/>
        <end position="308"/>
    </location>
</feature>
<dbReference type="Proteomes" id="UP000540191">
    <property type="component" value="Unassembled WGS sequence"/>
</dbReference>
<keyword evidence="14" id="KW-1185">Reference proteome</keyword>
<dbReference type="GO" id="GO:0006784">
    <property type="term" value="P:heme A biosynthetic process"/>
    <property type="evidence" value="ECO:0007669"/>
    <property type="project" value="InterPro"/>
</dbReference>
<dbReference type="PANTHER" id="PTHR35457:SF1">
    <property type="entry name" value="HEME A SYNTHASE"/>
    <property type="match status" value="1"/>
</dbReference>
<comment type="subcellular location">
    <subcellularLocation>
        <location evidence="1">Membrane</location>
        <topology evidence="1">Multi-pass membrane protein</topology>
    </subcellularLocation>
</comment>
<dbReference type="GO" id="GO:0016020">
    <property type="term" value="C:membrane"/>
    <property type="evidence" value="ECO:0007669"/>
    <property type="project" value="UniProtKB-SubCell"/>
</dbReference>
<evidence type="ECO:0000256" key="6">
    <source>
        <dbReference type="ARBA" id="ARBA00023002"/>
    </source>
</evidence>
<keyword evidence="5 12" id="KW-1133">Transmembrane helix</keyword>
<dbReference type="AlphaFoldDB" id="A0A7W7GN64"/>
<evidence type="ECO:0000256" key="11">
    <source>
        <dbReference type="ARBA" id="ARBA00023444"/>
    </source>
</evidence>
<evidence type="ECO:0000256" key="8">
    <source>
        <dbReference type="ARBA" id="ARBA00023133"/>
    </source>
</evidence>
<organism evidence="13 14">
    <name type="scientific">Micrococcus cohnii</name>
    <dbReference type="NCBI Taxonomy" id="993416"/>
    <lineage>
        <taxon>Bacteria</taxon>
        <taxon>Bacillati</taxon>
        <taxon>Actinomycetota</taxon>
        <taxon>Actinomycetes</taxon>
        <taxon>Micrococcales</taxon>
        <taxon>Micrococcaceae</taxon>
        <taxon>Micrococcus</taxon>
    </lineage>
</organism>
<keyword evidence="6" id="KW-0560">Oxidoreductase</keyword>
<evidence type="ECO:0000256" key="9">
    <source>
        <dbReference type="ARBA" id="ARBA00023136"/>
    </source>
</evidence>
<dbReference type="InterPro" id="IPR003780">
    <property type="entry name" value="COX15/CtaA_fam"/>
</dbReference>
<sequence length="325" mass="34374">MTDSPVTPATASRRGAVLPARITRGTVVLAVASLISQMGIVVTGGAVRLTASGLGCPTWPMCRPGSLTNTPEMGIHGYIEFGNRTLTGVLSVISLLMILWLWKVRHVHREAFRLSMLLLAGIAVQALIGGATVRLALDPRIVGVHFVISALLIVWATQLLLRVRHARRHPAGTPVVDGATTRISRAAATVNFIALWFTLVLGTLVTGTGPHSGDPQAARHGFDALLITRAHVVPVYVMVIATLVLLVAVHRTPGTSPAQRRTTLFALAAIVLQGAIGYWQHLTGLPIGVVALHLAGATITTVAATVAWQRQTSDHRVPAADTARA</sequence>
<feature type="transmembrane region" description="Helical" evidence="12">
    <location>
        <begin position="143"/>
        <end position="161"/>
    </location>
</feature>
<dbReference type="GO" id="GO:0016491">
    <property type="term" value="F:oxidoreductase activity"/>
    <property type="evidence" value="ECO:0007669"/>
    <property type="project" value="UniProtKB-KW"/>
</dbReference>
<comment type="pathway">
    <text evidence="11">Porphyrin-containing compound metabolism.</text>
</comment>
<dbReference type="PANTHER" id="PTHR35457">
    <property type="entry name" value="HEME A SYNTHASE"/>
    <property type="match status" value="1"/>
</dbReference>
<evidence type="ECO:0000256" key="3">
    <source>
        <dbReference type="ARBA" id="ARBA00022692"/>
    </source>
</evidence>
<evidence type="ECO:0000256" key="5">
    <source>
        <dbReference type="ARBA" id="ARBA00022989"/>
    </source>
</evidence>
<evidence type="ECO:0000256" key="4">
    <source>
        <dbReference type="ARBA" id="ARBA00022723"/>
    </source>
</evidence>
<keyword evidence="4" id="KW-0479">Metal-binding</keyword>
<dbReference type="GO" id="GO:0046872">
    <property type="term" value="F:metal ion binding"/>
    <property type="evidence" value="ECO:0007669"/>
    <property type="project" value="UniProtKB-KW"/>
</dbReference>
<gene>
    <name evidence="13" type="ORF">HDA30_000724</name>
</gene>
<keyword evidence="3 12" id="KW-0812">Transmembrane</keyword>
<evidence type="ECO:0000256" key="12">
    <source>
        <dbReference type="SAM" id="Phobius"/>
    </source>
</evidence>
<keyword evidence="2" id="KW-1003">Cell membrane</keyword>
<evidence type="ECO:0000313" key="13">
    <source>
        <dbReference type="EMBL" id="MBB4735216.1"/>
    </source>
</evidence>
<evidence type="ECO:0000256" key="2">
    <source>
        <dbReference type="ARBA" id="ARBA00022475"/>
    </source>
</evidence>
<protein>
    <submittedName>
        <fullName evidence="13">Cytochrome c oxidase assembly protein subunit 15</fullName>
    </submittedName>
</protein>
<dbReference type="Pfam" id="PF02628">
    <property type="entry name" value="COX15-CtaA"/>
    <property type="match status" value="1"/>
</dbReference>